<organism evidence="1 2">
    <name type="scientific">Halodesulfovibrio marinisediminis DSM 17456</name>
    <dbReference type="NCBI Taxonomy" id="1121457"/>
    <lineage>
        <taxon>Bacteria</taxon>
        <taxon>Pseudomonadati</taxon>
        <taxon>Thermodesulfobacteriota</taxon>
        <taxon>Desulfovibrionia</taxon>
        <taxon>Desulfovibrionales</taxon>
        <taxon>Desulfovibrionaceae</taxon>
        <taxon>Halodesulfovibrio</taxon>
    </lineage>
</organism>
<accession>A0A1N6DNU6</accession>
<dbReference type="Pfam" id="PF06892">
    <property type="entry name" value="Phage_CP76"/>
    <property type="match status" value="1"/>
</dbReference>
<dbReference type="EMBL" id="FSRG01000003">
    <property type="protein sequence ID" value="SIN72491.1"/>
    <property type="molecule type" value="Genomic_DNA"/>
</dbReference>
<proteinExistence type="predicted"/>
<gene>
    <name evidence="1" type="ORF">SAMN02745161_0356</name>
</gene>
<dbReference type="InterPro" id="IPR009679">
    <property type="entry name" value="Phage_186_CII-like"/>
</dbReference>
<name>A0A1N6DNU6_9BACT</name>
<dbReference type="OrthoDB" id="5464832at2"/>
<evidence type="ECO:0000313" key="1">
    <source>
        <dbReference type="EMBL" id="SIN72491.1"/>
    </source>
</evidence>
<protein>
    <recommendedName>
        <fullName evidence="3">Phage regulatory protein CII (CP76)</fullName>
    </recommendedName>
</protein>
<reference evidence="2" key="1">
    <citation type="submission" date="2016-11" db="EMBL/GenBank/DDBJ databases">
        <authorList>
            <person name="Varghese N."/>
            <person name="Submissions S."/>
        </authorList>
    </citation>
    <scope>NUCLEOTIDE SEQUENCE [LARGE SCALE GENOMIC DNA]</scope>
    <source>
        <strain evidence="2">DSM 17456</strain>
    </source>
</reference>
<sequence length="169" mass="19328">MNSTYPDGSMIADNNYALHNLSPEDAFKLALERSGMTWQKLSKEMGWAESHTKRVFSLERYFPTYEDLPKFCSTVGNMVIINWLQVQAMQYGMEHKHADVDCQSLVFRISKLFGETSDVGQEAHKAVADGVLEPRELRRIIGELNDVVNTSLDMIADLRELERKLKAEQ</sequence>
<evidence type="ECO:0008006" key="3">
    <source>
        <dbReference type="Google" id="ProtNLM"/>
    </source>
</evidence>
<dbReference type="GO" id="GO:0003677">
    <property type="term" value="F:DNA binding"/>
    <property type="evidence" value="ECO:0007669"/>
    <property type="project" value="InterPro"/>
</dbReference>
<dbReference type="RefSeq" id="WP_084539285.1">
    <property type="nucleotide sequence ID" value="NZ_FSRG01000003.1"/>
</dbReference>
<keyword evidence="2" id="KW-1185">Reference proteome</keyword>
<dbReference type="Proteomes" id="UP000184694">
    <property type="component" value="Unassembled WGS sequence"/>
</dbReference>
<dbReference type="AlphaFoldDB" id="A0A1N6DNU6"/>
<evidence type="ECO:0000313" key="2">
    <source>
        <dbReference type="Proteomes" id="UP000184694"/>
    </source>
</evidence>
<dbReference type="STRING" id="1121457.SAMN02745161_0356"/>